<evidence type="ECO:0000313" key="5">
    <source>
        <dbReference type="Proteomes" id="UP000553888"/>
    </source>
</evidence>
<evidence type="ECO:0000259" key="3">
    <source>
        <dbReference type="Pfam" id="PF03703"/>
    </source>
</evidence>
<feature type="domain" description="YdbS-like PH" evidence="3">
    <location>
        <begin position="327"/>
        <end position="413"/>
    </location>
</feature>
<keyword evidence="2" id="KW-0812">Transmembrane</keyword>
<feature type="domain" description="YdbS-like PH" evidence="3">
    <location>
        <begin position="110"/>
        <end position="186"/>
    </location>
</feature>
<sequence>MTDGPGGVGPGAVVPDGELADDEWHRLHPATPLLRGGLLLIAIGGFLFAQFRERLLDFVIGVADGRGQRGGGGRDRDPVDWLINSGYVPLALGALVLLVLIVILLFWLSWRMHTYRVTAELVEVRSGVLFRTHRKARLDRIQGVDISRPVLARLLGAAKFEVQVAGDDANVKLDYLRSRDADELRLEILRLASGVQAAKRATGAAGGGVGGAAAGAAGAGAASGVAGAPGAPATASARLSGFVDDRVQDFLAPELDPNAAPPQSVVEMSAKRLIGSTIVSDATLWLLVLIAGSIVTVALSGEFWILFTAVPLVLGFGSYQVRKVIKFLRYTIASTEHGIRVGYGVLATANETIPPGRIHSISVNQSLIWRPFGWWHIRINRAARSGHGGNGDGQQQQNAIVLPVGSRDDALRVLHLLLPGHDADELLPVLASGFGRDRGAGDFTTSPRRAAVLRWFSWRRNGFGYLSDAVLLRRGAIWRELVVVPFARVQSVAASQGPLTRALRLGVVDVHTVQGPISARLGALDVRDAESLFAHVAASVVTAAAGDTSHRWGVAAATGAPPLVIDRVAAVADPAHPDARGVASPPSSTASSPATPSQFRTEAGAIQDAAADSGGNSPEQASDPESRDSGADEDEREERA</sequence>
<gene>
    <name evidence="4" type="ORF">BJ979_000081</name>
</gene>
<dbReference type="AlphaFoldDB" id="A0A852YJT4"/>
<evidence type="ECO:0000313" key="4">
    <source>
        <dbReference type="EMBL" id="NYG97455.1"/>
    </source>
</evidence>
<keyword evidence="5" id="KW-1185">Reference proteome</keyword>
<evidence type="ECO:0000256" key="1">
    <source>
        <dbReference type="SAM" id="MobiDB-lite"/>
    </source>
</evidence>
<feature type="transmembrane region" description="Helical" evidence="2">
    <location>
        <begin position="278"/>
        <end position="297"/>
    </location>
</feature>
<organism evidence="4 5">
    <name type="scientific">Schumannella luteola</name>
    <dbReference type="NCBI Taxonomy" id="472059"/>
    <lineage>
        <taxon>Bacteria</taxon>
        <taxon>Bacillati</taxon>
        <taxon>Actinomycetota</taxon>
        <taxon>Actinomycetes</taxon>
        <taxon>Micrococcales</taxon>
        <taxon>Microbacteriaceae</taxon>
        <taxon>Schumannella</taxon>
    </lineage>
</organism>
<dbReference type="InterPro" id="IPR005182">
    <property type="entry name" value="YdbS-like_PH"/>
</dbReference>
<feature type="transmembrane region" description="Helical" evidence="2">
    <location>
        <begin position="87"/>
        <end position="108"/>
    </location>
</feature>
<reference evidence="4 5" key="1">
    <citation type="submission" date="2020-07" db="EMBL/GenBank/DDBJ databases">
        <title>Sequencing the genomes of 1000 actinobacteria strains.</title>
        <authorList>
            <person name="Klenk H.-P."/>
        </authorList>
    </citation>
    <scope>NUCLEOTIDE SEQUENCE [LARGE SCALE GENOMIC DNA]</scope>
    <source>
        <strain evidence="4 5">DSM 23141</strain>
    </source>
</reference>
<comment type="caution">
    <text evidence="4">The sequence shown here is derived from an EMBL/GenBank/DDBJ whole genome shotgun (WGS) entry which is preliminary data.</text>
</comment>
<dbReference type="Pfam" id="PF03703">
    <property type="entry name" value="bPH_2"/>
    <property type="match status" value="3"/>
</dbReference>
<dbReference type="PANTHER" id="PTHR34473">
    <property type="entry name" value="UPF0699 TRANSMEMBRANE PROTEIN YDBS"/>
    <property type="match status" value="1"/>
</dbReference>
<feature type="domain" description="YdbS-like PH" evidence="3">
    <location>
        <begin position="458"/>
        <end position="535"/>
    </location>
</feature>
<evidence type="ECO:0000256" key="2">
    <source>
        <dbReference type="SAM" id="Phobius"/>
    </source>
</evidence>
<accession>A0A852YJT4</accession>
<dbReference type="Proteomes" id="UP000553888">
    <property type="component" value="Unassembled WGS sequence"/>
</dbReference>
<name>A0A852YJT4_9MICO</name>
<dbReference type="EMBL" id="JACBZY010000001">
    <property type="protein sequence ID" value="NYG97455.1"/>
    <property type="molecule type" value="Genomic_DNA"/>
</dbReference>
<feature type="compositionally biased region" description="Low complexity" evidence="1">
    <location>
        <begin position="583"/>
        <end position="597"/>
    </location>
</feature>
<feature type="region of interest" description="Disordered" evidence="1">
    <location>
        <begin position="576"/>
        <end position="640"/>
    </location>
</feature>
<protein>
    <submittedName>
        <fullName evidence="4">Putative membrane protein</fullName>
    </submittedName>
</protein>
<dbReference type="RefSeq" id="WP_179564126.1">
    <property type="nucleotide sequence ID" value="NZ_JACBZY010000001.1"/>
</dbReference>
<feature type="compositionally biased region" description="Acidic residues" evidence="1">
    <location>
        <begin position="631"/>
        <end position="640"/>
    </location>
</feature>
<proteinExistence type="predicted"/>
<dbReference type="PANTHER" id="PTHR34473:SF2">
    <property type="entry name" value="UPF0699 TRANSMEMBRANE PROTEIN YDBT"/>
    <property type="match status" value="1"/>
</dbReference>
<keyword evidence="2" id="KW-1133">Transmembrane helix</keyword>
<keyword evidence="2" id="KW-0472">Membrane</keyword>